<comment type="caution">
    <text evidence="2">The sequence shown here is derived from an EMBL/GenBank/DDBJ whole genome shotgun (WGS) entry which is preliminary data.</text>
</comment>
<dbReference type="GO" id="GO:0003676">
    <property type="term" value="F:nucleic acid binding"/>
    <property type="evidence" value="ECO:0007669"/>
    <property type="project" value="InterPro"/>
</dbReference>
<dbReference type="Gene3D" id="3.30.420.10">
    <property type="entry name" value="Ribonuclease H-like superfamily/Ribonuclease H"/>
    <property type="match status" value="1"/>
</dbReference>
<dbReference type="EMBL" id="JAGTXO010000014">
    <property type="protein sequence ID" value="KAG8463972.1"/>
    <property type="molecule type" value="Genomic_DNA"/>
</dbReference>
<evidence type="ECO:0000313" key="2">
    <source>
        <dbReference type="EMBL" id="KAG8463972.1"/>
    </source>
</evidence>
<dbReference type="PANTHER" id="PTHR46814">
    <property type="entry name" value="EGALITARIAN, ISOFORM B"/>
    <property type="match status" value="1"/>
</dbReference>
<gene>
    <name evidence="2" type="ORF">KFE25_000140</name>
</gene>
<name>A0A8J6C6X8_DIALT</name>
<dbReference type="Proteomes" id="UP000751190">
    <property type="component" value="Unassembled WGS sequence"/>
</dbReference>
<evidence type="ECO:0000259" key="1">
    <source>
        <dbReference type="Pfam" id="PF01612"/>
    </source>
</evidence>
<accession>A0A8J6C6X8</accession>
<dbReference type="InterPro" id="IPR012337">
    <property type="entry name" value="RNaseH-like_sf"/>
</dbReference>
<dbReference type="InterPro" id="IPR002562">
    <property type="entry name" value="3'-5'_exonuclease_dom"/>
</dbReference>
<proteinExistence type="predicted"/>
<dbReference type="Pfam" id="PF01612">
    <property type="entry name" value="DNA_pol_A_exo1"/>
    <property type="match status" value="1"/>
</dbReference>
<organism evidence="2 3">
    <name type="scientific">Diacronema lutheri</name>
    <name type="common">Unicellular marine alga</name>
    <name type="synonym">Monochrysis lutheri</name>
    <dbReference type="NCBI Taxonomy" id="2081491"/>
    <lineage>
        <taxon>Eukaryota</taxon>
        <taxon>Haptista</taxon>
        <taxon>Haptophyta</taxon>
        <taxon>Pavlovophyceae</taxon>
        <taxon>Pavlovales</taxon>
        <taxon>Pavlovaceae</taxon>
        <taxon>Diacronema</taxon>
    </lineage>
</organism>
<dbReference type="SUPFAM" id="SSF53098">
    <property type="entry name" value="Ribonuclease H-like"/>
    <property type="match status" value="1"/>
</dbReference>
<dbReference type="AlphaFoldDB" id="A0A8J6C6X8"/>
<dbReference type="GO" id="GO:0008408">
    <property type="term" value="F:3'-5' exonuclease activity"/>
    <property type="evidence" value="ECO:0007669"/>
    <property type="project" value="InterPro"/>
</dbReference>
<dbReference type="PANTHER" id="PTHR46814:SF1">
    <property type="entry name" value="EGALITARIAN, ISOFORM B"/>
    <property type="match status" value="1"/>
</dbReference>
<dbReference type="InterPro" id="IPR036397">
    <property type="entry name" value="RNaseH_sf"/>
</dbReference>
<keyword evidence="3" id="KW-1185">Reference proteome</keyword>
<dbReference type="OrthoDB" id="368776at2759"/>
<feature type="domain" description="3'-5' exonuclease" evidence="1">
    <location>
        <begin position="27"/>
        <end position="183"/>
    </location>
</feature>
<dbReference type="OMA" id="PRCHDES"/>
<evidence type="ECO:0000313" key="3">
    <source>
        <dbReference type="Proteomes" id="UP000751190"/>
    </source>
</evidence>
<dbReference type="GO" id="GO:0006139">
    <property type="term" value="P:nucleobase-containing compound metabolic process"/>
    <property type="evidence" value="ECO:0007669"/>
    <property type="project" value="InterPro"/>
</dbReference>
<reference evidence="2" key="1">
    <citation type="submission" date="2021-05" db="EMBL/GenBank/DDBJ databases">
        <title>The genome of the haptophyte Pavlova lutheri (Diacronema luteri, Pavlovales) - a model for lipid biosynthesis in eukaryotic algae.</title>
        <authorList>
            <person name="Hulatt C.J."/>
            <person name="Posewitz M.C."/>
        </authorList>
    </citation>
    <scope>NUCLEOTIDE SEQUENCE</scope>
    <source>
        <strain evidence="2">NIVA-4/92</strain>
    </source>
</reference>
<protein>
    <recommendedName>
        <fullName evidence="1">3'-5' exonuclease domain-containing protein</fullName>
    </recommendedName>
</protein>
<sequence length="329" mass="36067">METTAFRVIDRGADLDVLGATHLVECTTLAIGCEGVEFGVPGARLALVQVYTPDTCFVFDIVDLQPEEAPTPALELLKSLLESSSIVKVAHDSKWHGLLLKQRCGILLSTVHDTASWHAVLRGMGDTLHATGLNETLHAYGCTTVPPRDTAGYTANPSFWETRPLTSQMKLRALQPVKVLLALQAAQLRAATPAQVPRCHDESAANVARLREGTWDVVYIHPTQLRRLDAKKLRALEAKTSSFVATRAGPPPIAFVHAHSDSALAAGVEALQKYTDPASPRLAPFDEMEIEPDEYGPREYGFGDFDYDNRGADYDEFWYYRYGGEGGEV</sequence>